<gene>
    <name evidence="8" type="ORF">SAMN05216241_1097</name>
</gene>
<evidence type="ECO:0000256" key="2">
    <source>
        <dbReference type="ARBA" id="ARBA00022475"/>
    </source>
</evidence>
<feature type="transmembrane region" description="Helical" evidence="7">
    <location>
        <begin position="157"/>
        <end position="183"/>
    </location>
</feature>
<evidence type="ECO:0000256" key="1">
    <source>
        <dbReference type="ARBA" id="ARBA00004651"/>
    </source>
</evidence>
<comment type="subcellular location">
    <subcellularLocation>
        <location evidence="1">Cell membrane</location>
        <topology evidence="1">Multi-pass membrane protein</topology>
    </subcellularLocation>
</comment>
<dbReference type="RefSeq" id="WP_090020859.1">
    <property type="nucleotide sequence ID" value="NZ_FNCE01000009.1"/>
</dbReference>
<organism evidence="8 9">
    <name type="scientific">Limimonas halophila</name>
    <dbReference type="NCBI Taxonomy" id="1082479"/>
    <lineage>
        <taxon>Bacteria</taxon>
        <taxon>Pseudomonadati</taxon>
        <taxon>Pseudomonadota</taxon>
        <taxon>Alphaproteobacteria</taxon>
        <taxon>Rhodospirillales</taxon>
        <taxon>Rhodovibrionaceae</taxon>
        <taxon>Limimonas</taxon>
    </lineage>
</organism>
<dbReference type="InterPro" id="IPR043428">
    <property type="entry name" value="LivM-like"/>
</dbReference>
<accession>A0A1G7TBN5</accession>
<dbReference type="CDD" id="cd06581">
    <property type="entry name" value="TM_PBP1_LivM_like"/>
    <property type="match status" value="1"/>
</dbReference>
<feature type="transmembrane region" description="Helical" evidence="7">
    <location>
        <begin position="46"/>
        <end position="71"/>
    </location>
</feature>
<dbReference type="PANTHER" id="PTHR30482">
    <property type="entry name" value="HIGH-AFFINITY BRANCHED-CHAIN AMINO ACID TRANSPORT SYSTEM PERMEASE"/>
    <property type="match status" value="1"/>
</dbReference>
<feature type="transmembrane region" description="Helical" evidence="7">
    <location>
        <begin position="257"/>
        <end position="279"/>
    </location>
</feature>
<feature type="transmembrane region" description="Helical" evidence="7">
    <location>
        <begin position="217"/>
        <end position="237"/>
    </location>
</feature>
<proteinExistence type="predicted"/>
<dbReference type="PANTHER" id="PTHR30482:SF17">
    <property type="entry name" value="ABC TRANSPORTER ATP-BINDING PROTEIN"/>
    <property type="match status" value="1"/>
</dbReference>
<dbReference type="EMBL" id="FNCE01000009">
    <property type="protein sequence ID" value="SDG32718.1"/>
    <property type="molecule type" value="Genomic_DNA"/>
</dbReference>
<feature type="transmembrane region" description="Helical" evidence="7">
    <location>
        <begin position="291"/>
        <end position="309"/>
    </location>
</feature>
<keyword evidence="9" id="KW-1185">Reference proteome</keyword>
<evidence type="ECO:0000256" key="4">
    <source>
        <dbReference type="ARBA" id="ARBA00022989"/>
    </source>
</evidence>
<evidence type="ECO:0000256" key="3">
    <source>
        <dbReference type="ARBA" id="ARBA00022692"/>
    </source>
</evidence>
<name>A0A1G7TBN5_9PROT</name>
<feature type="transmembrane region" description="Helical" evidence="7">
    <location>
        <begin position="118"/>
        <end position="137"/>
    </location>
</feature>
<evidence type="ECO:0000313" key="9">
    <source>
        <dbReference type="Proteomes" id="UP000199415"/>
    </source>
</evidence>
<protein>
    <submittedName>
        <fullName evidence="8">Amino acid/amide ABC transporter membrane protein 2, HAAT family</fullName>
    </submittedName>
</protein>
<keyword evidence="2" id="KW-1003">Cell membrane</keyword>
<evidence type="ECO:0000313" key="8">
    <source>
        <dbReference type="EMBL" id="SDG32718.1"/>
    </source>
</evidence>
<dbReference type="Proteomes" id="UP000199415">
    <property type="component" value="Unassembled WGS sequence"/>
</dbReference>
<feature type="region of interest" description="Disordered" evidence="6">
    <location>
        <begin position="330"/>
        <end position="349"/>
    </location>
</feature>
<evidence type="ECO:0000256" key="5">
    <source>
        <dbReference type="ARBA" id="ARBA00023136"/>
    </source>
</evidence>
<feature type="transmembrane region" description="Helical" evidence="7">
    <location>
        <begin position="91"/>
        <end position="111"/>
    </location>
</feature>
<sequence>MISPLRTMSASRETAVMAGVVLAFALLPFILPLIGGYGELAVQIAVWAIFALGFDLLVGFTGFLSFGHAAFWGVSMYAGALTLQHVTTNALAAIVFGVIAGTIVAVVIGYLTLRRHGIYFAILTLAFSQMFYFIALSPAQDITGGDNGLTGIPYAEFFGATLSGWHVMYPVIAVIGVGAVYVARRIARSPYGLMLRAIKSNETRLQYTGINVRGYRLMAFVISGIFASLAGILFGIYETYVPIHSLHWATSGEVVMMSVIGGLGTLFGPMIGAAVVLYLENVLSATIAQWLLIQGAIFMAFVIFLPGGIADGIRRVALFVRRSGGAARTSASHGETAAGRDAVQESPGE</sequence>
<dbReference type="OrthoDB" id="9804361at2"/>
<evidence type="ECO:0000256" key="6">
    <source>
        <dbReference type="SAM" id="MobiDB-lite"/>
    </source>
</evidence>
<keyword evidence="3 7" id="KW-0812">Transmembrane</keyword>
<feature type="transmembrane region" description="Helical" evidence="7">
    <location>
        <begin position="15"/>
        <end position="34"/>
    </location>
</feature>
<dbReference type="AlphaFoldDB" id="A0A1G7TBN5"/>
<dbReference type="GO" id="GO:0015658">
    <property type="term" value="F:branched-chain amino acid transmembrane transporter activity"/>
    <property type="evidence" value="ECO:0007669"/>
    <property type="project" value="InterPro"/>
</dbReference>
<keyword evidence="4 7" id="KW-1133">Transmembrane helix</keyword>
<keyword evidence="5 7" id="KW-0472">Membrane</keyword>
<dbReference type="STRING" id="1082479.SAMN05216241_1097"/>
<dbReference type="InterPro" id="IPR001851">
    <property type="entry name" value="ABC_transp_permease"/>
</dbReference>
<reference evidence="8 9" key="1">
    <citation type="submission" date="2016-10" db="EMBL/GenBank/DDBJ databases">
        <authorList>
            <person name="de Groot N.N."/>
        </authorList>
    </citation>
    <scope>NUCLEOTIDE SEQUENCE [LARGE SCALE GENOMIC DNA]</scope>
    <source>
        <strain evidence="8 9">DSM 25584</strain>
    </source>
</reference>
<dbReference type="Pfam" id="PF02653">
    <property type="entry name" value="BPD_transp_2"/>
    <property type="match status" value="1"/>
</dbReference>
<dbReference type="GO" id="GO:0005886">
    <property type="term" value="C:plasma membrane"/>
    <property type="evidence" value="ECO:0007669"/>
    <property type="project" value="UniProtKB-SubCell"/>
</dbReference>
<evidence type="ECO:0000256" key="7">
    <source>
        <dbReference type="SAM" id="Phobius"/>
    </source>
</evidence>